<proteinExistence type="predicted"/>
<organism evidence="1 2">
    <name type="scientific">Heterotrigona itama</name>
    <dbReference type="NCBI Taxonomy" id="395501"/>
    <lineage>
        <taxon>Eukaryota</taxon>
        <taxon>Metazoa</taxon>
        <taxon>Ecdysozoa</taxon>
        <taxon>Arthropoda</taxon>
        <taxon>Hexapoda</taxon>
        <taxon>Insecta</taxon>
        <taxon>Pterygota</taxon>
        <taxon>Neoptera</taxon>
        <taxon>Endopterygota</taxon>
        <taxon>Hymenoptera</taxon>
        <taxon>Apocrita</taxon>
        <taxon>Aculeata</taxon>
        <taxon>Apoidea</taxon>
        <taxon>Anthophila</taxon>
        <taxon>Apidae</taxon>
        <taxon>Heterotrigona</taxon>
    </lineage>
</organism>
<accession>A0A6V7H3M9</accession>
<comment type="caution">
    <text evidence="1">The sequence shown here is derived from an EMBL/GenBank/DDBJ whole genome shotgun (WGS) entry which is preliminary data.</text>
</comment>
<sequence>AQIKPGTDEPCLPQIVNSSVLKRSTKFFFSQKED</sequence>
<gene>
    <name evidence="1" type="ORF">MHI_LOCUS411688</name>
</gene>
<dbReference type="AlphaFoldDB" id="A0A6V7H3M9"/>
<name>A0A6V7H3M9_9HYME</name>
<dbReference type="Proteomes" id="UP000752696">
    <property type="component" value="Unassembled WGS sequence"/>
</dbReference>
<protein>
    <submittedName>
        <fullName evidence="1">Uncharacterized protein</fullName>
    </submittedName>
</protein>
<evidence type="ECO:0000313" key="2">
    <source>
        <dbReference type="Proteomes" id="UP000752696"/>
    </source>
</evidence>
<feature type="non-terminal residue" evidence="1">
    <location>
        <position position="1"/>
    </location>
</feature>
<reference evidence="1" key="1">
    <citation type="submission" date="2020-07" db="EMBL/GenBank/DDBJ databases">
        <authorList>
            <person name="Nazaruddin N."/>
        </authorList>
    </citation>
    <scope>NUCLEOTIDE SEQUENCE</scope>
</reference>
<evidence type="ECO:0000313" key="1">
    <source>
        <dbReference type="EMBL" id="CAD1473771.1"/>
    </source>
</evidence>
<dbReference type="EMBL" id="CAJDYZ010006842">
    <property type="protein sequence ID" value="CAD1473771.1"/>
    <property type="molecule type" value="Genomic_DNA"/>
</dbReference>
<keyword evidence="2" id="KW-1185">Reference proteome</keyword>